<comment type="caution">
    <text evidence="1">The sequence shown here is derived from an EMBL/GenBank/DDBJ whole genome shotgun (WGS) entry which is preliminary data.</text>
</comment>
<evidence type="ECO:0000313" key="2">
    <source>
        <dbReference type="Proteomes" id="UP001168821"/>
    </source>
</evidence>
<keyword evidence="2" id="KW-1185">Reference proteome</keyword>
<name>A0AA38I1C5_9CUCU</name>
<sequence length="149" mass="17057">MWDCRETTEAIFRGFYYFLNYITPSLKDIVLVRSKYCLFDDLNQGLVTYGASKSSKQFFAGFIIEGTVLLGGVIEKLKSKTETRTKKKIPKESTLRKNYLSQVYEDVINRVRTNIGVHDIWIALDETTNSNGIGKIIYGYSCYTTFTGL</sequence>
<proteinExistence type="predicted"/>
<organism evidence="1 2">
    <name type="scientific">Zophobas morio</name>
    <dbReference type="NCBI Taxonomy" id="2755281"/>
    <lineage>
        <taxon>Eukaryota</taxon>
        <taxon>Metazoa</taxon>
        <taxon>Ecdysozoa</taxon>
        <taxon>Arthropoda</taxon>
        <taxon>Hexapoda</taxon>
        <taxon>Insecta</taxon>
        <taxon>Pterygota</taxon>
        <taxon>Neoptera</taxon>
        <taxon>Endopterygota</taxon>
        <taxon>Coleoptera</taxon>
        <taxon>Polyphaga</taxon>
        <taxon>Cucujiformia</taxon>
        <taxon>Tenebrionidae</taxon>
        <taxon>Zophobas</taxon>
    </lineage>
</organism>
<dbReference type="Proteomes" id="UP001168821">
    <property type="component" value="Unassembled WGS sequence"/>
</dbReference>
<reference evidence="1" key="1">
    <citation type="journal article" date="2023" name="G3 (Bethesda)">
        <title>Whole genome assemblies of Zophobas morio and Tenebrio molitor.</title>
        <authorList>
            <person name="Kaur S."/>
            <person name="Stinson S.A."/>
            <person name="diCenzo G.C."/>
        </authorList>
    </citation>
    <scope>NUCLEOTIDE SEQUENCE</scope>
    <source>
        <strain evidence="1">QUZm001</strain>
    </source>
</reference>
<protein>
    <submittedName>
        <fullName evidence="1">Uncharacterized protein</fullName>
    </submittedName>
</protein>
<dbReference type="EMBL" id="JALNTZ010000006">
    <property type="protein sequence ID" value="KAJ3647860.1"/>
    <property type="molecule type" value="Genomic_DNA"/>
</dbReference>
<gene>
    <name evidence="1" type="ORF">Zmor_019713</name>
</gene>
<dbReference type="AlphaFoldDB" id="A0AA38I1C5"/>
<accession>A0AA38I1C5</accession>
<evidence type="ECO:0000313" key="1">
    <source>
        <dbReference type="EMBL" id="KAJ3647860.1"/>
    </source>
</evidence>